<feature type="transmembrane region" description="Helical" evidence="1">
    <location>
        <begin position="65"/>
        <end position="90"/>
    </location>
</feature>
<dbReference type="OrthoDB" id="7631418at2"/>
<evidence type="ECO:0000313" key="2">
    <source>
        <dbReference type="EMBL" id="CUR35131.1"/>
    </source>
</evidence>
<feature type="transmembrane region" description="Helical" evidence="1">
    <location>
        <begin position="139"/>
        <end position="159"/>
    </location>
</feature>
<organism evidence="2 3">
    <name type="scientific">Planktothrix tepida PCC 9214</name>
    <dbReference type="NCBI Taxonomy" id="671072"/>
    <lineage>
        <taxon>Bacteria</taxon>
        <taxon>Bacillati</taxon>
        <taxon>Cyanobacteriota</taxon>
        <taxon>Cyanophyceae</taxon>
        <taxon>Oscillatoriophycideae</taxon>
        <taxon>Oscillatoriales</taxon>
        <taxon>Microcoleaceae</taxon>
        <taxon>Planktothrix</taxon>
    </lineage>
</organism>
<dbReference type="Proteomes" id="UP000184315">
    <property type="component" value="Unassembled WGS sequence"/>
</dbReference>
<gene>
    <name evidence="2" type="ORF">PL9214650570</name>
</gene>
<reference evidence="3" key="1">
    <citation type="submission" date="2015-10" db="EMBL/GenBank/DDBJ databases">
        <authorList>
            <person name="Regsiter A."/>
            <person name="william w."/>
        </authorList>
    </citation>
    <scope>NUCLEOTIDE SEQUENCE [LARGE SCALE GENOMIC DNA]</scope>
</reference>
<feature type="transmembrane region" description="Helical" evidence="1">
    <location>
        <begin position="24"/>
        <end position="44"/>
    </location>
</feature>
<evidence type="ECO:0000256" key="1">
    <source>
        <dbReference type="SAM" id="Phobius"/>
    </source>
</evidence>
<keyword evidence="1" id="KW-0812">Transmembrane</keyword>
<name>A0A1J1LRB8_9CYAN</name>
<keyword evidence="3" id="KW-1185">Reference proteome</keyword>
<dbReference type="STRING" id="671072.PL9214650570"/>
<sequence length="162" mass="18747">MYTPSHAILNLAILGKATDPEANLWIILGGILPDIPIFLFYGWAKFITKMPEYKIWSEGYYSPAIQTIVAISHSIPLAVIGLAIATFYQWQILQIFCLSLVLHSLFDLPVHHDDAHRHFFPFSDYRFMSPFSYWDRKHYASQVNLVEILFVILGTIRIFSRI</sequence>
<keyword evidence="1" id="KW-0472">Membrane</keyword>
<accession>A0A1J1LRB8</accession>
<dbReference type="RefSeq" id="WP_072722088.1">
    <property type="nucleotide sequence ID" value="NZ_LN889813.1"/>
</dbReference>
<proteinExistence type="predicted"/>
<dbReference type="AlphaFoldDB" id="A0A1J1LRB8"/>
<keyword evidence="1" id="KW-1133">Transmembrane helix</keyword>
<protein>
    <recommendedName>
        <fullName evidence="4">Membrane-bound metal-dependent hydrolase</fullName>
    </recommendedName>
</protein>
<evidence type="ECO:0000313" key="3">
    <source>
        <dbReference type="Proteomes" id="UP000184315"/>
    </source>
</evidence>
<evidence type="ECO:0008006" key="4">
    <source>
        <dbReference type="Google" id="ProtNLM"/>
    </source>
</evidence>
<dbReference type="EMBL" id="CZDF01000172">
    <property type="protein sequence ID" value="CUR35131.1"/>
    <property type="molecule type" value="Genomic_DNA"/>
</dbReference>